<dbReference type="InterPro" id="IPR056775">
    <property type="entry name" value="YABBY_C"/>
</dbReference>
<evidence type="ECO:0000256" key="6">
    <source>
        <dbReference type="ARBA" id="ARBA00023242"/>
    </source>
</evidence>
<evidence type="ECO:0000256" key="7">
    <source>
        <dbReference type="SAM" id="MobiDB-lite"/>
    </source>
</evidence>
<dbReference type="PANTHER" id="PTHR31675">
    <property type="entry name" value="PROTEIN YABBY 6-RELATED"/>
    <property type="match status" value="1"/>
</dbReference>
<dbReference type="AlphaFoldDB" id="A0AAV3RXG6"/>
<dbReference type="PANTHER" id="PTHR31675:SF8">
    <property type="entry name" value="AXIAL REGULATOR YABBY 4"/>
    <property type="match status" value="1"/>
</dbReference>
<name>A0AAV3RXG6_LITER</name>
<keyword evidence="3" id="KW-0479">Metal-binding</keyword>
<evidence type="ECO:0000313" key="10">
    <source>
        <dbReference type="EMBL" id="GAA0185210.1"/>
    </source>
</evidence>
<dbReference type="GO" id="GO:0048481">
    <property type="term" value="P:plant ovule development"/>
    <property type="evidence" value="ECO:0007669"/>
    <property type="project" value="TreeGrafter"/>
</dbReference>
<evidence type="ECO:0000256" key="3">
    <source>
        <dbReference type="ARBA" id="ARBA00022723"/>
    </source>
</evidence>
<comment type="similarity">
    <text evidence="2">Belongs to the YABBY family.</text>
</comment>
<dbReference type="GO" id="GO:0009944">
    <property type="term" value="P:polarity specification of adaxial/abaxial axis"/>
    <property type="evidence" value="ECO:0007669"/>
    <property type="project" value="TreeGrafter"/>
</dbReference>
<gene>
    <name evidence="10" type="ORF">LIER_32498</name>
</gene>
<comment type="subcellular location">
    <subcellularLocation>
        <location evidence="1">Nucleus</location>
    </subcellularLocation>
</comment>
<sequence>MAALNHMLDLQPEQICYVQCGYCTTILLVSVPSSSLSMIVTVRCGHCSNLLPVDMMKSSFVPLHDFTSVYQCQDQEEPKQEVFLEKDVAEDDEHQEKKQALDNKSLNMNGSHEEEESDQPTIYQVTNNKPPEKRRRAPSAYNQFIKEEIKRLKVTYPDMTHKQAFSSASKNWAHFPLSQPMREEEDATDQGVSKMPRHPNMEEVHFQGNGFNEGNYSNHGIDY</sequence>
<feature type="domain" description="YABBY protein C-terminal" evidence="8">
    <location>
        <begin position="117"/>
        <end position="178"/>
    </location>
</feature>
<dbReference type="EMBL" id="BAABME010012521">
    <property type="protein sequence ID" value="GAA0185210.1"/>
    <property type="molecule type" value="Genomic_DNA"/>
</dbReference>
<dbReference type="GO" id="GO:0005634">
    <property type="term" value="C:nucleus"/>
    <property type="evidence" value="ECO:0007669"/>
    <property type="project" value="UniProtKB-SubCell"/>
</dbReference>
<organism evidence="10 11">
    <name type="scientific">Lithospermum erythrorhizon</name>
    <name type="common">Purple gromwell</name>
    <name type="synonym">Lithospermum officinale var. erythrorhizon</name>
    <dbReference type="NCBI Taxonomy" id="34254"/>
    <lineage>
        <taxon>Eukaryota</taxon>
        <taxon>Viridiplantae</taxon>
        <taxon>Streptophyta</taxon>
        <taxon>Embryophyta</taxon>
        <taxon>Tracheophyta</taxon>
        <taxon>Spermatophyta</taxon>
        <taxon>Magnoliopsida</taxon>
        <taxon>eudicotyledons</taxon>
        <taxon>Gunneridae</taxon>
        <taxon>Pentapetalae</taxon>
        <taxon>asterids</taxon>
        <taxon>lamiids</taxon>
        <taxon>Boraginales</taxon>
        <taxon>Boraginaceae</taxon>
        <taxon>Boraginoideae</taxon>
        <taxon>Lithospermeae</taxon>
        <taxon>Lithospermum</taxon>
    </lineage>
</organism>
<feature type="region of interest" description="Disordered" evidence="7">
    <location>
        <begin position="90"/>
        <end position="141"/>
    </location>
</feature>
<evidence type="ECO:0000259" key="8">
    <source>
        <dbReference type="Pfam" id="PF04690"/>
    </source>
</evidence>
<dbReference type="Pfam" id="PF04690">
    <property type="entry name" value="YABBY"/>
    <property type="match status" value="1"/>
</dbReference>
<evidence type="ECO:0000313" key="11">
    <source>
        <dbReference type="Proteomes" id="UP001454036"/>
    </source>
</evidence>
<keyword evidence="5" id="KW-0862">Zinc</keyword>
<accession>A0AAV3RXG6</accession>
<comment type="caution">
    <text evidence="10">The sequence shown here is derived from an EMBL/GenBank/DDBJ whole genome shotgun (WGS) entry which is preliminary data.</text>
</comment>
<dbReference type="GO" id="GO:0045165">
    <property type="term" value="P:cell fate commitment"/>
    <property type="evidence" value="ECO:0007669"/>
    <property type="project" value="TreeGrafter"/>
</dbReference>
<evidence type="ECO:0000256" key="1">
    <source>
        <dbReference type="ARBA" id="ARBA00004123"/>
    </source>
</evidence>
<evidence type="ECO:0000259" key="9">
    <source>
        <dbReference type="Pfam" id="PF24868"/>
    </source>
</evidence>
<evidence type="ECO:0000256" key="2">
    <source>
        <dbReference type="ARBA" id="ARBA00010325"/>
    </source>
</evidence>
<feature type="compositionally biased region" description="Polar residues" evidence="7">
    <location>
        <begin position="119"/>
        <end position="129"/>
    </location>
</feature>
<evidence type="ECO:0000256" key="5">
    <source>
        <dbReference type="ARBA" id="ARBA00022833"/>
    </source>
</evidence>
<dbReference type="InterPro" id="IPR006780">
    <property type="entry name" value="YABBY"/>
</dbReference>
<evidence type="ECO:0008006" key="12">
    <source>
        <dbReference type="Google" id="ProtNLM"/>
    </source>
</evidence>
<feature type="domain" description="YABBY N-terminal" evidence="9">
    <location>
        <begin position="11"/>
        <end position="65"/>
    </location>
</feature>
<dbReference type="GO" id="GO:0008270">
    <property type="term" value="F:zinc ion binding"/>
    <property type="evidence" value="ECO:0007669"/>
    <property type="project" value="UniProtKB-KW"/>
</dbReference>
<reference evidence="10 11" key="1">
    <citation type="submission" date="2024-01" db="EMBL/GenBank/DDBJ databases">
        <title>The complete chloroplast genome sequence of Lithospermum erythrorhizon: insights into the phylogenetic relationship among Boraginaceae species and the maternal lineages of purple gromwells.</title>
        <authorList>
            <person name="Okada T."/>
            <person name="Watanabe K."/>
        </authorList>
    </citation>
    <scope>NUCLEOTIDE SEQUENCE [LARGE SCALE GENOMIC DNA]</scope>
</reference>
<keyword evidence="6" id="KW-0539">Nucleus</keyword>
<dbReference type="Proteomes" id="UP001454036">
    <property type="component" value="Unassembled WGS sequence"/>
</dbReference>
<dbReference type="Gene3D" id="1.10.30.10">
    <property type="entry name" value="High mobility group box domain"/>
    <property type="match status" value="1"/>
</dbReference>
<dbReference type="InterPro" id="IPR036910">
    <property type="entry name" value="HMG_box_dom_sf"/>
</dbReference>
<dbReference type="SUPFAM" id="SSF47095">
    <property type="entry name" value="HMG-box"/>
    <property type="match status" value="1"/>
</dbReference>
<dbReference type="Pfam" id="PF24868">
    <property type="entry name" value="YABBY_N"/>
    <property type="match status" value="1"/>
</dbReference>
<protein>
    <recommendedName>
        <fullName evidence="12">Axial regulator YABBY 4</fullName>
    </recommendedName>
</protein>
<dbReference type="InterPro" id="IPR056776">
    <property type="entry name" value="YABBY_N"/>
</dbReference>
<evidence type="ECO:0000256" key="4">
    <source>
        <dbReference type="ARBA" id="ARBA00022771"/>
    </source>
</evidence>
<keyword evidence="4" id="KW-0863">Zinc-finger</keyword>
<keyword evidence="11" id="KW-1185">Reference proteome</keyword>
<proteinExistence type="inferred from homology"/>